<proteinExistence type="predicted"/>
<evidence type="ECO:0000313" key="2">
    <source>
        <dbReference type="EMBL" id="GAA1098925.1"/>
    </source>
</evidence>
<protein>
    <recommendedName>
        <fullName evidence="4">DUF3352 domain-containing protein</fullName>
    </recommendedName>
</protein>
<dbReference type="Proteomes" id="UP001501581">
    <property type="component" value="Unassembled WGS sequence"/>
</dbReference>
<dbReference type="EMBL" id="BAAALG010000006">
    <property type="protein sequence ID" value="GAA1098925.1"/>
    <property type="molecule type" value="Genomic_DNA"/>
</dbReference>
<feature type="transmembrane region" description="Helical" evidence="1">
    <location>
        <begin position="12"/>
        <end position="32"/>
    </location>
</feature>
<gene>
    <name evidence="2" type="ORF">GCM10009668_15590</name>
</gene>
<evidence type="ECO:0008006" key="4">
    <source>
        <dbReference type="Google" id="ProtNLM"/>
    </source>
</evidence>
<organism evidence="2 3">
    <name type="scientific">Nocardioides dubius</name>
    <dbReference type="NCBI Taxonomy" id="317019"/>
    <lineage>
        <taxon>Bacteria</taxon>
        <taxon>Bacillati</taxon>
        <taxon>Actinomycetota</taxon>
        <taxon>Actinomycetes</taxon>
        <taxon>Propionibacteriales</taxon>
        <taxon>Nocardioidaceae</taxon>
        <taxon>Nocardioides</taxon>
    </lineage>
</organism>
<keyword evidence="1" id="KW-0812">Transmembrane</keyword>
<reference evidence="2 3" key="1">
    <citation type="journal article" date="2019" name="Int. J. Syst. Evol. Microbiol.">
        <title>The Global Catalogue of Microorganisms (GCM) 10K type strain sequencing project: providing services to taxonomists for standard genome sequencing and annotation.</title>
        <authorList>
            <consortium name="The Broad Institute Genomics Platform"/>
            <consortium name="The Broad Institute Genome Sequencing Center for Infectious Disease"/>
            <person name="Wu L."/>
            <person name="Ma J."/>
        </authorList>
    </citation>
    <scope>NUCLEOTIDE SEQUENCE [LARGE SCALE GENOMIC DNA]</scope>
    <source>
        <strain evidence="2 3">JCM 13008</strain>
    </source>
</reference>
<name>A0ABN1TR05_9ACTN</name>
<evidence type="ECO:0000256" key="1">
    <source>
        <dbReference type="SAM" id="Phobius"/>
    </source>
</evidence>
<dbReference type="RefSeq" id="WP_343993053.1">
    <property type="nucleotide sequence ID" value="NZ_BAAALG010000006.1"/>
</dbReference>
<evidence type="ECO:0000313" key="3">
    <source>
        <dbReference type="Proteomes" id="UP001501581"/>
    </source>
</evidence>
<sequence>MKFLQTRARRWTLVVVVVALLAAAAGVAWWMWPRPTTLQEAARLLPADMQRVSFTDWAAIRAEQGVDDVSGEAGEALVAEALDAELTNSALAPSSAMLEQGLGLNPLAAQWEVLGQSKAGQVVILRTDESLAAVRTAITELGFSEPDDDATSGGVWQGGPDAIAEVSGLATYELSHLAFLDDEGLLLGSDSPDFLATAVEVAQGDEDGLDQDDLMAAAGEPLTATVLLGEQACGELSMAKADASARAETRRLVEEVGGVSPLTGYLVAIGPGGDLTVGFGFEDDEQAADDKGPRSALAKAEDPGQLLAYPEVFAFDSAEVDGSVLAIRGELQPDAFPLSALAAGPVLLATC</sequence>
<keyword evidence="1" id="KW-0472">Membrane</keyword>
<accession>A0ABN1TR05</accession>
<keyword evidence="1" id="KW-1133">Transmembrane helix</keyword>
<comment type="caution">
    <text evidence="2">The sequence shown here is derived from an EMBL/GenBank/DDBJ whole genome shotgun (WGS) entry which is preliminary data.</text>
</comment>
<keyword evidence="3" id="KW-1185">Reference proteome</keyword>